<evidence type="ECO:0000313" key="2">
    <source>
        <dbReference type="Proteomes" id="UP000026915"/>
    </source>
</evidence>
<name>A0A061G5Y5_THECC</name>
<dbReference type="AlphaFoldDB" id="A0A061G5Y5"/>
<dbReference type="HOGENOM" id="CLU_3385738_0_0_1"/>
<proteinExistence type="predicted"/>
<gene>
    <name evidence="1" type="ORF">TCM_016432</name>
</gene>
<dbReference type="EMBL" id="CM001881">
    <property type="protein sequence ID" value="EOY24986.1"/>
    <property type="molecule type" value="Genomic_DNA"/>
</dbReference>
<organism evidence="1 2">
    <name type="scientific">Theobroma cacao</name>
    <name type="common">Cacao</name>
    <name type="synonym">Cocoa</name>
    <dbReference type="NCBI Taxonomy" id="3641"/>
    <lineage>
        <taxon>Eukaryota</taxon>
        <taxon>Viridiplantae</taxon>
        <taxon>Streptophyta</taxon>
        <taxon>Embryophyta</taxon>
        <taxon>Tracheophyta</taxon>
        <taxon>Spermatophyta</taxon>
        <taxon>Magnoliopsida</taxon>
        <taxon>eudicotyledons</taxon>
        <taxon>Gunneridae</taxon>
        <taxon>Pentapetalae</taxon>
        <taxon>rosids</taxon>
        <taxon>malvids</taxon>
        <taxon>Malvales</taxon>
        <taxon>Malvaceae</taxon>
        <taxon>Byttnerioideae</taxon>
        <taxon>Theobroma</taxon>
    </lineage>
</organism>
<reference evidence="1 2" key="1">
    <citation type="journal article" date="2013" name="Genome Biol.">
        <title>The genome sequence of the most widely cultivated cacao type and its use to identify candidate genes regulating pod color.</title>
        <authorList>
            <person name="Motamayor J.C."/>
            <person name="Mockaitis K."/>
            <person name="Schmutz J."/>
            <person name="Haiminen N."/>
            <person name="Iii D.L."/>
            <person name="Cornejo O."/>
            <person name="Findley S.D."/>
            <person name="Zheng P."/>
            <person name="Utro F."/>
            <person name="Royaert S."/>
            <person name="Saski C."/>
            <person name="Jenkins J."/>
            <person name="Podicheti R."/>
            <person name="Zhao M."/>
            <person name="Scheffler B.E."/>
            <person name="Stack J.C."/>
            <person name="Feltus F.A."/>
            <person name="Mustiga G.M."/>
            <person name="Amores F."/>
            <person name="Phillips W."/>
            <person name="Marelli J.P."/>
            <person name="May G.D."/>
            <person name="Shapiro H."/>
            <person name="Ma J."/>
            <person name="Bustamante C.D."/>
            <person name="Schnell R.J."/>
            <person name="Main D."/>
            <person name="Gilbert D."/>
            <person name="Parida L."/>
            <person name="Kuhn D.N."/>
        </authorList>
    </citation>
    <scope>NUCLEOTIDE SEQUENCE [LARGE SCALE GENOMIC DNA]</scope>
    <source>
        <strain evidence="2">cv. Matina 1-6</strain>
    </source>
</reference>
<sequence length="33" mass="3832">MRLLSHILEDGALEGGIGFERFEWSHASVRMWT</sequence>
<dbReference type="Gramene" id="EOY24986">
    <property type="protein sequence ID" value="EOY24986"/>
    <property type="gene ID" value="TCM_016432"/>
</dbReference>
<dbReference type="Proteomes" id="UP000026915">
    <property type="component" value="Chromosome 3"/>
</dbReference>
<evidence type="ECO:0000313" key="1">
    <source>
        <dbReference type="EMBL" id="EOY24986.1"/>
    </source>
</evidence>
<dbReference type="InParanoid" id="A0A061G5Y5"/>
<accession>A0A061G5Y5</accession>
<keyword evidence="2" id="KW-1185">Reference proteome</keyword>
<protein>
    <submittedName>
        <fullName evidence="1">Uncharacterized protein</fullName>
    </submittedName>
</protein>